<accession>A0A6I4UVR4</accession>
<evidence type="ECO:0000256" key="2">
    <source>
        <dbReference type="SAM" id="Phobius"/>
    </source>
</evidence>
<proteinExistence type="predicted"/>
<protein>
    <submittedName>
        <fullName evidence="3">Energy transducer TonB</fullName>
    </submittedName>
</protein>
<feature type="region of interest" description="Disordered" evidence="1">
    <location>
        <begin position="53"/>
        <end position="189"/>
    </location>
</feature>
<evidence type="ECO:0000313" key="4">
    <source>
        <dbReference type="Proteomes" id="UP000469159"/>
    </source>
</evidence>
<keyword evidence="2" id="KW-0472">Membrane</keyword>
<organism evidence="3 4">
    <name type="scientific">Croceibacterium soli</name>
    <dbReference type="NCBI Taxonomy" id="1739690"/>
    <lineage>
        <taxon>Bacteria</taxon>
        <taxon>Pseudomonadati</taxon>
        <taxon>Pseudomonadota</taxon>
        <taxon>Alphaproteobacteria</taxon>
        <taxon>Sphingomonadales</taxon>
        <taxon>Erythrobacteraceae</taxon>
        <taxon>Croceibacterium</taxon>
    </lineage>
</organism>
<dbReference type="RefSeq" id="WP_160746950.1">
    <property type="nucleotide sequence ID" value="NZ_WTYK01000005.1"/>
</dbReference>
<gene>
    <name evidence="3" type="ORF">GRI75_09865</name>
</gene>
<evidence type="ECO:0000256" key="1">
    <source>
        <dbReference type="SAM" id="MobiDB-lite"/>
    </source>
</evidence>
<dbReference type="OrthoDB" id="7161229at2"/>
<evidence type="ECO:0000313" key="3">
    <source>
        <dbReference type="EMBL" id="MXP41944.1"/>
    </source>
</evidence>
<comment type="caution">
    <text evidence="3">The sequence shown here is derived from an EMBL/GenBank/DDBJ whole genome shotgun (WGS) entry which is preliminary data.</text>
</comment>
<keyword evidence="4" id="KW-1185">Reference proteome</keyword>
<feature type="compositionally biased region" description="Low complexity" evidence="1">
    <location>
        <begin position="105"/>
        <end position="141"/>
    </location>
</feature>
<sequence length="287" mass="30891">MAPFAHLRREERVGLGVAAVAHVALVAALVFNVRDEPTRLPIPERMEVSLASEVSLESTAPDPSAEPQAAIAPVLAPEPAPPEPEVQPQPPQPRPEPVIERPVERVQPAPRPTRQPTVTRTPAPRPAASARPAPAPTSRATPRPEPRPTQATRSGGSRLGDDFLEGVGGSERSESRGTPAARAGPAEQASITSAIIRQIKPHWNAPQGVDAEKLVTILSWELNPDGSLKGRPRVVDQQGINDSNRPQAPLHAERAIRAVQLAAPFNLPDEFYDAWKSVRGARFDRNL</sequence>
<dbReference type="EMBL" id="WTYK01000005">
    <property type="protein sequence ID" value="MXP41944.1"/>
    <property type="molecule type" value="Genomic_DNA"/>
</dbReference>
<dbReference type="Gene3D" id="3.30.1150.10">
    <property type="match status" value="1"/>
</dbReference>
<name>A0A6I4UVR4_9SPHN</name>
<dbReference type="Proteomes" id="UP000469159">
    <property type="component" value="Unassembled WGS sequence"/>
</dbReference>
<keyword evidence="2" id="KW-0812">Transmembrane</keyword>
<reference evidence="3 4" key="1">
    <citation type="submission" date="2019-12" db="EMBL/GenBank/DDBJ databases">
        <title>Genomic-based taxomic classification of the family Erythrobacteraceae.</title>
        <authorList>
            <person name="Xu L."/>
        </authorList>
    </citation>
    <scope>NUCLEOTIDE SEQUENCE [LARGE SCALE GENOMIC DNA]</scope>
    <source>
        <strain evidence="3 4">MCCC 1K02066</strain>
    </source>
</reference>
<keyword evidence="2" id="KW-1133">Transmembrane helix</keyword>
<dbReference type="AlphaFoldDB" id="A0A6I4UVR4"/>
<feature type="compositionally biased region" description="Pro residues" evidence="1">
    <location>
        <begin position="76"/>
        <end position="96"/>
    </location>
</feature>
<feature type="transmembrane region" description="Helical" evidence="2">
    <location>
        <begin position="12"/>
        <end position="31"/>
    </location>
</feature>